<protein>
    <recommendedName>
        <fullName evidence="9">Glutathione synthetase</fullName>
        <shortName evidence="9">GSH-S</shortName>
        <ecNumber evidence="9">6.3.2.3</ecNumber>
    </recommendedName>
</protein>
<evidence type="ECO:0000256" key="1">
    <source>
        <dbReference type="ARBA" id="ARBA00004965"/>
    </source>
</evidence>
<feature type="binding site" evidence="11">
    <location>
        <position position="386"/>
    </location>
    <ligand>
        <name>Mg(2+)</name>
        <dbReference type="ChEBI" id="CHEBI:18420"/>
    </ligand>
</feature>
<keyword evidence="8 9" id="KW-0460">Magnesium</keyword>
<keyword evidence="3 9" id="KW-0436">Ligase</keyword>
<feature type="binding site" evidence="10">
    <location>
        <position position="482"/>
    </location>
    <ligand>
        <name>ATP</name>
        <dbReference type="ChEBI" id="CHEBI:30616"/>
    </ligand>
</feature>
<dbReference type="EMBL" id="PYSW02000037">
    <property type="protein sequence ID" value="KAG2377557.1"/>
    <property type="molecule type" value="Genomic_DNA"/>
</dbReference>
<dbReference type="InterPro" id="IPR014709">
    <property type="entry name" value="Glutathione_synthase_C_euk"/>
</dbReference>
<keyword evidence="7 9" id="KW-0067">ATP-binding</keyword>
<dbReference type="PANTHER" id="PTHR11130">
    <property type="entry name" value="GLUTATHIONE SYNTHETASE"/>
    <property type="match status" value="1"/>
</dbReference>
<organism evidence="13 14">
    <name type="scientific">Naegleria lovaniensis</name>
    <name type="common">Amoeba</name>
    <dbReference type="NCBI Taxonomy" id="51637"/>
    <lineage>
        <taxon>Eukaryota</taxon>
        <taxon>Discoba</taxon>
        <taxon>Heterolobosea</taxon>
        <taxon>Tetramitia</taxon>
        <taxon>Eutetramitia</taxon>
        <taxon>Vahlkampfiidae</taxon>
        <taxon>Naegleria</taxon>
    </lineage>
</organism>
<dbReference type="InterPro" id="IPR014042">
    <property type="entry name" value="Glutathione_synthase_a-hlx"/>
</dbReference>
<evidence type="ECO:0000256" key="3">
    <source>
        <dbReference type="ARBA" id="ARBA00022598"/>
    </source>
</evidence>
<evidence type="ECO:0000259" key="12">
    <source>
        <dbReference type="Pfam" id="PF03199"/>
    </source>
</evidence>
<dbReference type="Gene3D" id="3.40.50.1760">
    <property type="entry name" value="Glutathione synthase, substrate-binding domain superfamily, eukaryotic"/>
    <property type="match status" value="1"/>
</dbReference>
<comment type="catalytic activity">
    <reaction evidence="9">
        <text>gamma-L-glutamyl-L-cysteine + glycine + ATP = glutathione + ADP + phosphate + H(+)</text>
        <dbReference type="Rhea" id="RHEA:13557"/>
        <dbReference type="ChEBI" id="CHEBI:15378"/>
        <dbReference type="ChEBI" id="CHEBI:30616"/>
        <dbReference type="ChEBI" id="CHEBI:43474"/>
        <dbReference type="ChEBI" id="CHEBI:57305"/>
        <dbReference type="ChEBI" id="CHEBI:57925"/>
        <dbReference type="ChEBI" id="CHEBI:58173"/>
        <dbReference type="ChEBI" id="CHEBI:456216"/>
        <dbReference type="EC" id="6.3.2.3"/>
    </reaction>
</comment>
<dbReference type="GO" id="GO:0004363">
    <property type="term" value="F:glutathione synthase activity"/>
    <property type="evidence" value="ECO:0007669"/>
    <property type="project" value="UniProtKB-UniRule"/>
</dbReference>
<keyword evidence="14" id="KW-1185">Reference proteome</keyword>
<dbReference type="EC" id="6.3.2.3" evidence="9"/>
<dbReference type="PANTHER" id="PTHR11130:SF0">
    <property type="entry name" value="GLUTATHIONE SYNTHETASE"/>
    <property type="match status" value="1"/>
</dbReference>
<evidence type="ECO:0000256" key="5">
    <source>
        <dbReference type="ARBA" id="ARBA00022723"/>
    </source>
</evidence>
<comment type="similarity">
    <text evidence="2 9">Belongs to the eukaryotic GSH synthase family.</text>
</comment>
<dbReference type="PIRSF" id="PIRSF001558">
    <property type="entry name" value="GSHase"/>
    <property type="match status" value="1"/>
</dbReference>
<proteinExistence type="inferred from homology"/>
<evidence type="ECO:0000313" key="14">
    <source>
        <dbReference type="Proteomes" id="UP000816034"/>
    </source>
</evidence>
<dbReference type="NCBIfam" id="TIGR01986">
    <property type="entry name" value="glut_syn_euk"/>
    <property type="match status" value="1"/>
</dbReference>
<keyword evidence="4 9" id="KW-0317">Glutathione biosynthesis</keyword>
<dbReference type="GO" id="GO:0005829">
    <property type="term" value="C:cytosol"/>
    <property type="evidence" value="ECO:0007669"/>
    <property type="project" value="TreeGrafter"/>
</dbReference>
<comment type="cofactor">
    <cofactor evidence="9 11">
        <name>Mg(2+)</name>
        <dbReference type="ChEBI" id="CHEBI:18420"/>
    </cofactor>
    <text evidence="9 11">Binds 1 Mg(2+) ion per subunit.</text>
</comment>
<evidence type="ECO:0000256" key="4">
    <source>
        <dbReference type="ARBA" id="ARBA00022684"/>
    </source>
</evidence>
<comment type="caution">
    <text evidence="13">The sequence shown here is derived from an EMBL/GenBank/DDBJ whole genome shotgun (WGS) entry which is preliminary data.</text>
</comment>
<keyword evidence="5 9" id="KW-0479">Metal-binding</keyword>
<dbReference type="Gene3D" id="3.30.470.20">
    <property type="entry name" value="ATP-grasp fold, B domain"/>
    <property type="match status" value="1"/>
</dbReference>
<accession>A0AA88GDR3</accession>
<dbReference type="InterPro" id="IPR004887">
    <property type="entry name" value="GSH_synth_subst-bd"/>
</dbReference>
<feature type="binding site" evidence="10">
    <location>
        <position position="326"/>
    </location>
    <ligand>
        <name>ATP</name>
        <dbReference type="ChEBI" id="CHEBI:30616"/>
    </ligand>
</feature>
<dbReference type="Gene3D" id="3.30.1490.50">
    <property type="match status" value="1"/>
</dbReference>
<dbReference type="SUPFAM" id="SSF52440">
    <property type="entry name" value="PreATP-grasp domain"/>
    <property type="match status" value="1"/>
</dbReference>
<sequence>MISNNLKNKHALIELAQSWAICNGFILKSQRGASFQSDPIPFTLTPTPIPRKAFDKVVTIAPLLNTLVDRMSRDSEFINQSLNQVAQYDDFVKRLLQIYNETIPNTRSSYQLAIHRSDYMLHVDEKSGEHIPQQVELNTISSAFGALGATTHKLHSYLQQYRTWLASDYPEAPLQPNPSLENIVNVMQLAHQTFLNNHGLNGTTHQEFSQQRTGPYFILFVVQDGERNIGDQKPYEHMLLEKYGVFVLRRSMKELIGNVELIRDDAATHQPLLLVEKQHLVSVVYFRSGYTPDDYPTEGEWEVRRMIEACAAIKCPSVGVQLVGTKKIQQIMYDDAVLEKFLSKQEAQSVKQVFTGIYSLEDTQSIEFIRDAFEHSDDYVLKPQREGGGNLVYGETMKNYLDILLNHPNHEQYAAIKYTYILMRKIKPQLHKKDIIRQGQVSSGDCISELGIYGIFLGDGKEELKNSHAGYLLRTKLATFQDGGVASGVASMDSIYLCD</sequence>
<dbReference type="Gene3D" id="3.30.1490.80">
    <property type="match status" value="1"/>
</dbReference>
<dbReference type="InterPro" id="IPR005615">
    <property type="entry name" value="Glutathione_synthase"/>
</dbReference>
<name>A0AA88GDR3_NAELO</name>
<feature type="binding site" evidence="10">
    <location>
        <position position="232"/>
    </location>
    <ligand>
        <name>substrate</name>
    </ligand>
</feature>
<dbReference type="GO" id="GO:0005524">
    <property type="term" value="F:ATP binding"/>
    <property type="evidence" value="ECO:0007669"/>
    <property type="project" value="UniProtKB-UniRule"/>
</dbReference>
<gene>
    <name evidence="13" type="ORF">C9374_009073</name>
</gene>
<evidence type="ECO:0000256" key="2">
    <source>
        <dbReference type="ARBA" id="ARBA00010385"/>
    </source>
</evidence>
<evidence type="ECO:0000256" key="6">
    <source>
        <dbReference type="ARBA" id="ARBA00022741"/>
    </source>
</evidence>
<keyword evidence="6 9" id="KW-0547">Nucleotide-binding</keyword>
<evidence type="ECO:0000256" key="9">
    <source>
        <dbReference type="PIRNR" id="PIRNR001558"/>
    </source>
</evidence>
<feature type="binding site" evidence="10">
    <location>
        <position position="476"/>
    </location>
    <ligand>
        <name>ATP</name>
        <dbReference type="ChEBI" id="CHEBI:30616"/>
    </ligand>
</feature>
<dbReference type="AlphaFoldDB" id="A0AA88GDR3"/>
<dbReference type="InterPro" id="IPR014049">
    <property type="entry name" value="Glutathione_synthase_N_euk"/>
</dbReference>
<feature type="domain" description="Glutathione synthase substrate-binding" evidence="12">
    <location>
        <begin position="217"/>
        <end position="323"/>
    </location>
</feature>
<dbReference type="GeneID" id="68101527"/>
<dbReference type="InterPro" id="IPR016185">
    <property type="entry name" value="PreATP-grasp_dom_sf"/>
</dbReference>
<feature type="binding site" evidence="10">
    <location>
        <position position="449"/>
    </location>
    <ligand>
        <name>ATP</name>
        <dbReference type="ChEBI" id="CHEBI:30616"/>
    </ligand>
</feature>
<dbReference type="SUPFAM" id="SSF56059">
    <property type="entry name" value="Glutathione synthetase ATP-binding domain-like"/>
    <property type="match status" value="1"/>
</dbReference>
<feature type="binding site" evidence="10">
    <location>
        <position position="393"/>
    </location>
    <ligand>
        <name>ATP</name>
        <dbReference type="ChEBI" id="CHEBI:30616"/>
    </ligand>
</feature>
<dbReference type="RefSeq" id="XP_044544819.1">
    <property type="nucleotide sequence ID" value="XM_044699220.1"/>
</dbReference>
<evidence type="ECO:0000256" key="11">
    <source>
        <dbReference type="PIRSR" id="PIRSR001558-2"/>
    </source>
</evidence>
<feature type="binding site" evidence="10">
    <location>
        <begin position="423"/>
        <end position="426"/>
    </location>
    <ligand>
        <name>ATP</name>
        <dbReference type="ChEBI" id="CHEBI:30616"/>
    </ligand>
</feature>
<evidence type="ECO:0000313" key="13">
    <source>
        <dbReference type="EMBL" id="KAG2377557.1"/>
    </source>
</evidence>
<dbReference type="Proteomes" id="UP000816034">
    <property type="component" value="Unassembled WGS sequence"/>
</dbReference>
<comment type="pathway">
    <text evidence="1 9">Sulfur metabolism; glutathione biosynthesis; glutathione from L-cysteine and L-glutamate: step 2/2.</text>
</comment>
<dbReference type="GO" id="GO:0000287">
    <property type="term" value="F:magnesium ion binding"/>
    <property type="evidence" value="ECO:0007669"/>
    <property type="project" value="UniProtKB-UniRule"/>
</dbReference>
<dbReference type="Pfam" id="PF03917">
    <property type="entry name" value="GSH_synth_ATP"/>
    <property type="match status" value="1"/>
</dbReference>
<dbReference type="Pfam" id="PF03199">
    <property type="entry name" value="GSH_synthase"/>
    <property type="match status" value="1"/>
</dbReference>
<reference evidence="13 14" key="1">
    <citation type="journal article" date="2018" name="BMC Genomics">
        <title>The genome of Naegleria lovaniensis, the basis for a comparative approach to unravel pathogenicity factors of the human pathogenic amoeba N. fowleri.</title>
        <authorList>
            <person name="Liechti N."/>
            <person name="Schurch N."/>
            <person name="Bruggmann R."/>
            <person name="Wittwer M."/>
        </authorList>
    </citation>
    <scope>NUCLEOTIDE SEQUENCE [LARGE SCALE GENOMIC DNA]</scope>
    <source>
        <strain evidence="13 14">ATCC 30569</strain>
    </source>
</reference>
<feature type="binding site" evidence="10">
    <location>
        <position position="474"/>
    </location>
    <ligand>
        <name>substrate</name>
    </ligand>
</feature>
<evidence type="ECO:0000256" key="7">
    <source>
        <dbReference type="ARBA" id="ARBA00022840"/>
    </source>
</evidence>
<dbReference type="Gene3D" id="1.10.1080.10">
    <property type="entry name" value="Glutathione Synthetase, Chain A, domain 3"/>
    <property type="match status" value="1"/>
</dbReference>
<dbReference type="InterPro" id="IPR037013">
    <property type="entry name" value="GSH-S_sub-bd_sf"/>
</dbReference>
<evidence type="ECO:0000256" key="10">
    <source>
        <dbReference type="PIRSR" id="PIRSR001558-1"/>
    </source>
</evidence>
<evidence type="ECO:0000256" key="8">
    <source>
        <dbReference type="ARBA" id="ARBA00022842"/>
    </source>
</evidence>
<dbReference type="GO" id="GO:0043295">
    <property type="term" value="F:glutathione binding"/>
    <property type="evidence" value="ECO:0007669"/>
    <property type="project" value="UniProtKB-UniRule"/>
</dbReference>